<keyword evidence="2" id="KW-0238">DNA-binding</keyword>
<dbReference type="Gene3D" id="3.40.50.2300">
    <property type="match status" value="2"/>
</dbReference>
<dbReference type="InterPro" id="IPR018060">
    <property type="entry name" value="HTH_AraC"/>
</dbReference>
<evidence type="ECO:0000256" key="1">
    <source>
        <dbReference type="ARBA" id="ARBA00023015"/>
    </source>
</evidence>
<organism evidence="5 6">
    <name type="scientific">Victivallis vadensis</name>
    <dbReference type="NCBI Taxonomy" id="172901"/>
    <lineage>
        <taxon>Bacteria</taxon>
        <taxon>Pseudomonadati</taxon>
        <taxon>Lentisphaerota</taxon>
        <taxon>Lentisphaeria</taxon>
        <taxon>Victivallales</taxon>
        <taxon>Victivallaceae</taxon>
        <taxon>Victivallis</taxon>
    </lineage>
</organism>
<evidence type="ECO:0000256" key="3">
    <source>
        <dbReference type="ARBA" id="ARBA00023163"/>
    </source>
</evidence>
<dbReference type="PANTHER" id="PTHR30146:SF24">
    <property type="entry name" value="XYLOSE OPERON REGULATORY PROTEIN"/>
    <property type="match status" value="1"/>
</dbReference>
<sequence>MRIKRVMLMAEWQVGHLVHGVVNYAHSHNWHLILWHSGSVRSALRNWRGDGIIASLPYPGLFTGKNLVRSDMKLVSLTALKQSSIPYTMVRENNRAIGKLAAEYFIRCGHRHFGVYSASERGTCFCEMLKEWGFDECASLPTGEPEKLPQWLVHLPKPCAVFAENDWDAADVINSALLNDIDIPSELSVLGVGNDICVCHAPSVSLSSIDSRLYQLGWCAAEELDRLIEGGEPKSQGIFIPPAPIPVERESTDFVVRGDPRIKEIVNYMKLHLQQKLPIHSLAVYFGLSDSALYKLFATQFNASPKQILQELRLKQADYILRMETCTMKQVAAKAGFPTLAAFFEIFKKKYGCTPGEWKKSLPNLITEEG</sequence>
<dbReference type="GO" id="GO:0000976">
    <property type="term" value="F:transcription cis-regulatory region binding"/>
    <property type="evidence" value="ECO:0007669"/>
    <property type="project" value="TreeGrafter"/>
</dbReference>
<dbReference type="Pfam" id="PF12833">
    <property type="entry name" value="HTH_18"/>
    <property type="match status" value="1"/>
</dbReference>
<dbReference type="InterPro" id="IPR028082">
    <property type="entry name" value="Peripla_BP_I"/>
</dbReference>
<dbReference type="SUPFAM" id="SSF46689">
    <property type="entry name" value="Homeodomain-like"/>
    <property type="match status" value="2"/>
</dbReference>
<comment type="caution">
    <text evidence="5">The sequence shown here is derived from an EMBL/GenBank/DDBJ whole genome shotgun (WGS) entry which is preliminary data.</text>
</comment>
<dbReference type="EMBL" id="JABAEW010000002">
    <property type="protein sequence ID" value="NMD85291.1"/>
    <property type="molecule type" value="Genomic_DNA"/>
</dbReference>
<keyword evidence="1" id="KW-0805">Transcription regulation</keyword>
<dbReference type="AlphaFoldDB" id="A0A848AQK1"/>
<reference evidence="5 6" key="1">
    <citation type="submission" date="2020-04" db="EMBL/GenBank/DDBJ databases">
        <authorList>
            <person name="Hitch T.C.A."/>
            <person name="Wylensek D."/>
            <person name="Clavel T."/>
        </authorList>
    </citation>
    <scope>NUCLEOTIDE SEQUENCE [LARGE SCALE GENOMIC DNA]</scope>
    <source>
        <strain evidence="5 6">COR2-253-APC-1A</strain>
    </source>
</reference>
<protein>
    <submittedName>
        <fullName evidence="5">Helix-turn-helix domain-containing protein</fullName>
    </submittedName>
</protein>
<dbReference type="Proteomes" id="UP000576225">
    <property type="component" value="Unassembled WGS sequence"/>
</dbReference>
<dbReference type="SMART" id="SM00342">
    <property type="entry name" value="HTH_ARAC"/>
    <property type="match status" value="1"/>
</dbReference>
<dbReference type="GO" id="GO:0003700">
    <property type="term" value="F:DNA-binding transcription factor activity"/>
    <property type="evidence" value="ECO:0007669"/>
    <property type="project" value="InterPro"/>
</dbReference>
<feature type="domain" description="HTH araC/xylS-type" evidence="4">
    <location>
        <begin position="263"/>
        <end position="361"/>
    </location>
</feature>
<name>A0A848AQK1_9BACT</name>
<accession>A0A848AQK1</accession>
<dbReference type="RefSeq" id="WP_168961348.1">
    <property type="nucleotide sequence ID" value="NZ_JABAEW010000002.1"/>
</dbReference>
<dbReference type="InterPro" id="IPR009057">
    <property type="entry name" value="Homeodomain-like_sf"/>
</dbReference>
<keyword evidence="3" id="KW-0804">Transcription</keyword>
<dbReference type="Gene3D" id="1.10.10.60">
    <property type="entry name" value="Homeodomain-like"/>
    <property type="match status" value="1"/>
</dbReference>
<evidence type="ECO:0000313" key="6">
    <source>
        <dbReference type="Proteomes" id="UP000576225"/>
    </source>
</evidence>
<dbReference type="SUPFAM" id="SSF53822">
    <property type="entry name" value="Periplasmic binding protein-like I"/>
    <property type="match status" value="1"/>
</dbReference>
<dbReference type="Pfam" id="PF13377">
    <property type="entry name" value="Peripla_BP_3"/>
    <property type="match status" value="1"/>
</dbReference>
<evidence type="ECO:0000256" key="2">
    <source>
        <dbReference type="ARBA" id="ARBA00023125"/>
    </source>
</evidence>
<gene>
    <name evidence="5" type="ORF">HF882_01700</name>
</gene>
<dbReference type="PROSITE" id="PS01124">
    <property type="entry name" value="HTH_ARAC_FAMILY_2"/>
    <property type="match status" value="1"/>
</dbReference>
<proteinExistence type="predicted"/>
<evidence type="ECO:0000313" key="5">
    <source>
        <dbReference type="EMBL" id="NMD85291.1"/>
    </source>
</evidence>
<evidence type="ECO:0000259" key="4">
    <source>
        <dbReference type="PROSITE" id="PS01124"/>
    </source>
</evidence>
<dbReference type="PANTHER" id="PTHR30146">
    <property type="entry name" value="LACI-RELATED TRANSCRIPTIONAL REPRESSOR"/>
    <property type="match status" value="1"/>
</dbReference>
<dbReference type="InterPro" id="IPR046335">
    <property type="entry name" value="LacI/GalR-like_sensor"/>
</dbReference>